<evidence type="ECO:0000313" key="3">
    <source>
        <dbReference type="EMBL" id="SBT46189.1"/>
    </source>
</evidence>
<evidence type="ECO:0000313" key="4">
    <source>
        <dbReference type="Proteomes" id="UP000199385"/>
    </source>
</evidence>
<dbReference type="InterPro" id="IPR036457">
    <property type="entry name" value="PPM-type-like_dom_sf"/>
</dbReference>
<feature type="region of interest" description="Disordered" evidence="1">
    <location>
        <begin position="1"/>
        <end position="50"/>
    </location>
</feature>
<dbReference type="SUPFAM" id="SSF81606">
    <property type="entry name" value="PP2C-like"/>
    <property type="match status" value="1"/>
</dbReference>
<proteinExistence type="predicted"/>
<evidence type="ECO:0000259" key="2">
    <source>
        <dbReference type="Pfam" id="PF13672"/>
    </source>
</evidence>
<dbReference type="PATRIC" id="fig|261654.4.peg.3344"/>
<dbReference type="Proteomes" id="UP000199385">
    <property type="component" value="Chromosome I"/>
</dbReference>
<accession>A0A1A8ZQQ5</accession>
<organism evidence="3 4">
    <name type="scientific">Micromonospora auratinigra</name>
    <dbReference type="NCBI Taxonomy" id="261654"/>
    <lineage>
        <taxon>Bacteria</taxon>
        <taxon>Bacillati</taxon>
        <taxon>Actinomycetota</taxon>
        <taxon>Actinomycetes</taxon>
        <taxon>Micromonosporales</taxon>
        <taxon>Micromonosporaceae</taxon>
        <taxon>Micromonospora</taxon>
    </lineage>
</organism>
<feature type="domain" description="PPM-type phosphatase" evidence="2">
    <location>
        <begin position="77"/>
        <end position="267"/>
    </location>
</feature>
<dbReference type="Pfam" id="PF13672">
    <property type="entry name" value="PP2C_2"/>
    <property type="match status" value="1"/>
</dbReference>
<dbReference type="AlphaFoldDB" id="A0A1A8ZQQ5"/>
<keyword evidence="4" id="KW-1185">Reference proteome</keyword>
<gene>
    <name evidence="3" type="ORF">GA0070611_3295</name>
</gene>
<evidence type="ECO:0000256" key="1">
    <source>
        <dbReference type="SAM" id="MobiDB-lite"/>
    </source>
</evidence>
<name>A0A1A8ZQQ5_9ACTN</name>
<dbReference type="InterPro" id="IPR001932">
    <property type="entry name" value="PPM-type_phosphatase-like_dom"/>
</dbReference>
<dbReference type="EMBL" id="LT594323">
    <property type="protein sequence ID" value="SBT46189.1"/>
    <property type="molecule type" value="Genomic_DNA"/>
</dbReference>
<protein>
    <submittedName>
        <fullName evidence="3">Protein phosphatase 2C</fullName>
    </submittedName>
</protein>
<dbReference type="Gene3D" id="3.60.40.10">
    <property type="entry name" value="PPM-type phosphatase domain"/>
    <property type="match status" value="1"/>
</dbReference>
<reference evidence="4" key="1">
    <citation type="submission" date="2016-06" db="EMBL/GenBank/DDBJ databases">
        <authorList>
            <person name="Varghese N."/>
            <person name="Submissions Spin"/>
        </authorList>
    </citation>
    <scope>NUCLEOTIDE SEQUENCE [LARGE SCALE GENOMIC DNA]</scope>
    <source>
        <strain evidence="4">DSM 44815</strain>
    </source>
</reference>
<sequence>MSYEGGGPHPGTAHPTRPTSDRTGGRPAGSPQWLPVVLGTPTADFEPRPAEDQVYRPDTVTDGWSTRNFTVRAASVRGYLHRHRGTPRQDDLAVAVHPPTGAVVFAVADGVSAARHSHLGAALVCRAAVREILADLAAGGLVDWQNVVRQAAWQLVEQTRTLLGLAEADPAVAEEAMASTLVAGMVLPDGPTVSLIQVGDTGAWVLRDGAYRSLLDGKLHTGDAVVSSAVTALPRTPLVSPRSGLLGRDEVLLIGTDGFGDALGDGTGQVGRYFADRLARPLPPVRFAYHLDFSRETYDDDRTLLAIWPRTEA</sequence>
<dbReference type="STRING" id="261654.GA0070611_3295"/>